<dbReference type="Proteomes" id="UP001345963">
    <property type="component" value="Unassembled WGS sequence"/>
</dbReference>
<keyword evidence="1" id="KW-0472">Membrane</keyword>
<evidence type="ECO:0000313" key="3">
    <source>
        <dbReference type="Proteomes" id="UP001345963"/>
    </source>
</evidence>
<sequence length="111" mass="12472">MIMTRVVTLQHSVHKVQVAPATRGCSSPGQAETRHPQIAVTCLTWRHVSSVAQGKQALDERHGRNAGYLNPPLSGFYILDFVCGFVFVYFLSRCFYFVFCSHVCLFLFAPC</sequence>
<evidence type="ECO:0000313" key="2">
    <source>
        <dbReference type="EMBL" id="MED6252278.1"/>
    </source>
</evidence>
<proteinExistence type="predicted"/>
<gene>
    <name evidence="2" type="ORF">ATANTOWER_009491</name>
</gene>
<evidence type="ECO:0000256" key="1">
    <source>
        <dbReference type="SAM" id="Phobius"/>
    </source>
</evidence>
<dbReference type="EMBL" id="JAHUTI010061175">
    <property type="protein sequence ID" value="MED6252278.1"/>
    <property type="molecule type" value="Genomic_DNA"/>
</dbReference>
<accession>A0ABU7BPL1</accession>
<feature type="transmembrane region" description="Helical" evidence="1">
    <location>
        <begin position="76"/>
        <end position="109"/>
    </location>
</feature>
<comment type="caution">
    <text evidence="2">The sequence shown here is derived from an EMBL/GenBank/DDBJ whole genome shotgun (WGS) entry which is preliminary data.</text>
</comment>
<organism evidence="2 3">
    <name type="scientific">Ataeniobius toweri</name>
    <dbReference type="NCBI Taxonomy" id="208326"/>
    <lineage>
        <taxon>Eukaryota</taxon>
        <taxon>Metazoa</taxon>
        <taxon>Chordata</taxon>
        <taxon>Craniata</taxon>
        <taxon>Vertebrata</taxon>
        <taxon>Euteleostomi</taxon>
        <taxon>Actinopterygii</taxon>
        <taxon>Neopterygii</taxon>
        <taxon>Teleostei</taxon>
        <taxon>Neoteleostei</taxon>
        <taxon>Acanthomorphata</taxon>
        <taxon>Ovalentaria</taxon>
        <taxon>Atherinomorphae</taxon>
        <taxon>Cyprinodontiformes</taxon>
        <taxon>Goodeidae</taxon>
        <taxon>Ataeniobius</taxon>
    </lineage>
</organism>
<protein>
    <submittedName>
        <fullName evidence="2">Uncharacterized protein</fullName>
    </submittedName>
</protein>
<keyword evidence="1" id="KW-1133">Transmembrane helix</keyword>
<name>A0ABU7BPL1_9TELE</name>
<keyword evidence="1" id="KW-0812">Transmembrane</keyword>
<keyword evidence="3" id="KW-1185">Reference proteome</keyword>
<reference evidence="2 3" key="1">
    <citation type="submission" date="2021-07" db="EMBL/GenBank/DDBJ databases">
        <authorList>
            <person name="Palmer J.M."/>
        </authorList>
    </citation>
    <scope>NUCLEOTIDE SEQUENCE [LARGE SCALE GENOMIC DNA]</scope>
    <source>
        <strain evidence="2 3">AT_MEX2019</strain>
        <tissue evidence="2">Muscle</tissue>
    </source>
</reference>